<feature type="transmembrane region" description="Helical" evidence="4">
    <location>
        <begin position="293"/>
        <end position="310"/>
    </location>
</feature>
<dbReference type="EMBL" id="VNIM01000008">
    <property type="protein sequence ID" value="TVV76626.1"/>
    <property type="molecule type" value="Genomic_DNA"/>
</dbReference>
<feature type="transmembrane region" description="Helical" evidence="4">
    <location>
        <begin position="171"/>
        <end position="192"/>
    </location>
</feature>
<dbReference type="OrthoDB" id="9796632at2"/>
<accession>A0A558RB75</accession>
<feature type="domain" description="Major facilitator superfamily (MFS) profile" evidence="5">
    <location>
        <begin position="12"/>
        <end position="407"/>
    </location>
</feature>
<dbReference type="InterPro" id="IPR050327">
    <property type="entry name" value="Proton-linked_MCT"/>
</dbReference>
<proteinExistence type="predicted"/>
<dbReference type="SUPFAM" id="SSF103473">
    <property type="entry name" value="MFS general substrate transporter"/>
    <property type="match status" value="1"/>
</dbReference>
<evidence type="ECO:0000256" key="3">
    <source>
        <dbReference type="ARBA" id="ARBA00023136"/>
    </source>
</evidence>
<feature type="transmembrane region" description="Helical" evidence="4">
    <location>
        <begin position="263"/>
        <end position="286"/>
    </location>
</feature>
<name>A0A558RB75_9SPHN</name>
<dbReference type="Pfam" id="PF07690">
    <property type="entry name" value="MFS_1"/>
    <property type="match status" value="1"/>
</dbReference>
<evidence type="ECO:0000256" key="4">
    <source>
        <dbReference type="SAM" id="Phobius"/>
    </source>
</evidence>
<sequence length="414" mass="43513">MGMRSAKQEWAAMWPLPLTAMFGIAGVSLFAYSSGIFMEPMTAAFGWSRVEFSSAFTVMMVTGLVGAPIAGRCVDAFGARKVALFGIVPFALCLAALGLVNGPIWQWWALAFAFALFTCCVSTPVWITPVVGRFQASRGLALAVALAGIGVSQTIWPPLATVYIGAFGWRLAFAALALTWAVPMLILALLFFRDRTESDAPGAGAAASADPARTVEKGAYRKAFATRTFICLMVAGSLFACISYGTSIHLVPLLRQKGLGLGVAAGVISVTGISAIIGRLSIGLMLDRMSTRVISICVFALPLLVALLLWRADNNLAVALTAAAIFGLANGAETDVIAYIISRRFPHSMFASIYATGASFIAVSASVGPLLAGGLFDRFGSYDYFLLAIVPMALASVVLVALIPPLSAAERGTR</sequence>
<evidence type="ECO:0000313" key="7">
    <source>
        <dbReference type="Proteomes" id="UP000318681"/>
    </source>
</evidence>
<keyword evidence="3 4" id="KW-0472">Membrane</keyword>
<dbReference type="RefSeq" id="WP_145148220.1">
    <property type="nucleotide sequence ID" value="NZ_VNIM01000008.1"/>
</dbReference>
<feature type="transmembrane region" description="Helical" evidence="4">
    <location>
        <begin position="82"/>
        <end position="101"/>
    </location>
</feature>
<reference evidence="6 7" key="1">
    <citation type="submission" date="2019-07" db="EMBL/GenBank/DDBJ databases">
        <title>Sphingomonas solaris sp. nov., isolated from a solar panel from Boston, Massachusetts.</title>
        <authorList>
            <person name="Tanner K."/>
            <person name="Pascual J."/>
            <person name="Mancuso C."/>
            <person name="Pereto J."/>
            <person name="Khalil A."/>
            <person name="Vilanova C."/>
        </authorList>
    </citation>
    <scope>NUCLEOTIDE SEQUENCE [LARGE SCALE GENOMIC DNA]</scope>
    <source>
        <strain evidence="6 7">R4DWN</strain>
    </source>
</reference>
<protein>
    <submittedName>
        <fullName evidence="6">MFS transporter</fullName>
    </submittedName>
</protein>
<feature type="transmembrane region" description="Helical" evidence="4">
    <location>
        <begin position="353"/>
        <end position="372"/>
    </location>
</feature>
<dbReference type="Proteomes" id="UP000318681">
    <property type="component" value="Unassembled WGS sequence"/>
</dbReference>
<dbReference type="AlphaFoldDB" id="A0A558RB75"/>
<feature type="transmembrane region" description="Helical" evidence="4">
    <location>
        <begin position="316"/>
        <end position="341"/>
    </location>
</feature>
<evidence type="ECO:0000313" key="6">
    <source>
        <dbReference type="EMBL" id="TVV76626.1"/>
    </source>
</evidence>
<feature type="transmembrane region" description="Helical" evidence="4">
    <location>
        <begin position="229"/>
        <end position="251"/>
    </location>
</feature>
<feature type="transmembrane region" description="Helical" evidence="4">
    <location>
        <begin position="107"/>
        <end position="127"/>
    </location>
</feature>
<keyword evidence="1 4" id="KW-0812">Transmembrane</keyword>
<dbReference type="PANTHER" id="PTHR11360">
    <property type="entry name" value="MONOCARBOXYLATE TRANSPORTER"/>
    <property type="match status" value="1"/>
</dbReference>
<evidence type="ECO:0000256" key="2">
    <source>
        <dbReference type="ARBA" id="ARBA00022989"/>
    </source>
</evidence>
<dbReference type="PANTHER" id="PTHR11360:SF290">
    <property type="entry name" value="MONOCARBOXYLATE MFS PERMEASE"/>
    <property type="match status" value="1"/>
</dbReference>
<feature type="transmembrane region" description="Helical" evidence="4">
    <location>
        <begin position="12"/>
        <end position="32"/>
    </location>
</feature>
<organism evidence="6 7">
    <name type="scientific">Alterirhizorhabdus solaris</name>
    <dbReference type="NCBI Taxonomy" id="2529389"/>
    <lineage>
        <taxon>Bacteria</taxon>
        <taxon>Pseudomonadati</taxon>
        <taxon>Pseudomonadota</taxon>
        <taxon>Alphaproteobacteria</taxon>
        <taxon>Sphingomonadales</taxon>
        <taxon>Rhizorhabdaceae</taxon>
        <taxon>Alterirhizorhabdus</taxon>
    </lineage>
</organism>
<comment type="caution">
    <text evidence="6">The sequence shown here is derived from an EMBL/GenBank/DDBJ whole genome shotgun (WGS) entry which is preliminary data.</text>
</comment>
<dbReference type="InterPro" id="IPR011701">
    <property type="entry name" value="MFS"/>
</dbReference>
<dbReference type="InterPro" id="IPR036259">
    <property type="entry name" value="MFS_trans_sf"/>
</dbReference>
<dbReference type="Gene3D" id="1.20.1250.20">
    <property type="entry name" value="MFS general substrate transporter like domains"/>
    <property type="match status" value="1"/>
</dbReference>
<dbReference type="PROSITE" id="PS50850">
    <property type="entry name" value="MFS"/>
    <property type="match status" value="1"/>
</dbReference>
<feature type="transmembrane region" description="Helical" evidence="4">
    <location>
        <begin position="139"/>
        <end position="159"/>
    </location>
</feature>
<keyword evidence="7" id="KW-1185">Reference proteome</keyword>
<keyword evidence="2 4" id="KW-1133">Transmembrane helix</keyword>
<feature type="transmembrane region" description="Helical" evidence="4">
    <location>
        <begin position="384"/>
        <end position="406"/>
    </location>
</feature>
<evidence type="ECO:0000256" key="1">
    <source>
        <dbReference type="ARBA" id="ARBA00022692"/>
    </source>
</evidence>
<evidence type="ECO:0000259" key="5">
    <source>
        <dbReference type="PROSITE" id="PS50850"/>
    </source>
</evidence>
<dbReference type="GO" id="GO:0022857">
    <property type="term" value="F:transmembrane transporter activity"/>
    <property type="evidence" value="ECO:0007669"/>
    <property type="project" value="InterPro"/>
</dbReference>
<gene>
    <name evidence="6" type="ORF">FOY91_03605</name>
</gene>
<feature type="transmembrane region" description="Helical" evidence="4">
    <location>
        <begin position="52"/>
        <end position="70"/>
    </location>
</feature>
<dbReference type="InterPro" id="IPR020846">
    <property type="entry name" value="MFS_dom"/>
</dbReference>